<proteinExistence type="predicted"/>
<accession>A0A3A3FKZ7</accession>
<evidence type="ECO:0000313" key="1">
    <source>
        <dbReference type="EMBL" id="RJF96163.1"/>
    </source>
</evidence>
<dbReference type="RefSeq" id="WP_119771310.1">
    <property type="nucleotide sequence ID" value="NZ_QYUO01000002.1"/>
</dbReference>
<comment type="caution">
    <text evidence="1">The sequence shown here is derived from an EMBL/GenBank/DDBJ whole genome shotgun (WGS) entry which is preliminary data.</text>
</comment>
<protein>
    <submittedName>
        <fullName evidence="1">Uncharacterized protein</fullName>
    </submittedName>
</protein>
<gene>
    <name evidence="1" type="ORF">D3871_22825</name>
</gene>
<name>A0A3A3FKZ7_9BURK</name>
<dbReference type="AlphaFoldDB" id="A0A3A3FKZ7"/>
<organism evidence="1 2">
    <name type="scientific">Noviherbaspirillum saxi</name>
    <dbReference type="NCBI Taxonomy" id="2320863"/>
    <lineage>
        <taxon>Bacteria</taxon>
        <taxon>Pseudomonadati</taxon>
        <taxon>Pseudomonadota</taxon>
        <taxon>Betaproteobacteria</taxon>
        <taxon>Burkholderiales</taxon>
        <taxon>Oxalobacteraceae</taxon>
        <taxon>Noviherbaspirillum</taxon>
    </lineage>
</organism>
<keyword evidence="2" id="KW-1185">Reference proteome</keyword>
<sequence>MHTKPFVKPSQGNDSPATLKEIMTEPPMDAQQHQHLMYARVLRRRVIEDRAAERKLAESDLW</sequence>
<dbReference type="Proteomes" id="UP000265955">
    <property type="component" value="Unassembled WGS sequence"/>
</dbReference>
<dbReference type="EMBL" id="QYUO01000002">
    <property type="protein sequence ID" value="RJF96163.1"/>
    <property type="molecule type" value="Genomic_DNA"/>
</dbReference>
<dbReference type="OrthoDB" id="8779309at2"/>
<evidence type="ECO:0000313" key="2">
    <source>
        <dbReference type="Proteomes" id="UP000265955"/>
    </source>
</evidence>
<reference evidence="2" key="1">
    <citation type="submission" date="2018-09" db="EMBL/GenBank/DDBJ databases">
        <authorList>
            <person name="Zhu H."/>
        </authorList>
    </citation>
    <scope>NUCLEOTIDE SEQUENCE [LARGE SCALE GENOMIC DNA]</scope>
    <source>
        <strain evidence="2">K1R23-30</strain>
    </source>
</reference>